<evidence type="ECO:0000313" key="5">
    <source>
        <dbReference type="Proteomes" id="UP000077857"/>
    </source>
</evidence>
<name>A0A177N7E8_9GAMM</name>
<gene>
    <name evidence="3" type="ORF">A1356_07630</name>
    <name evidence="2" type="ORF">A1507_01480</name>
</gene>
<reference evidence="2 5" key="1">
    <citation type="submission" date="2016-03" db="EMBL/GenBank/DDBJ databases">
        <authorList>
            <person name="Ploux O."/>
        </authorList>
    </citation>
    <scope>NUCLEOTIDE SEQUENCE [LARGE SCALE GENOMIC DNA]</scope>
    <source>
        <strain evidence="2 5">R-45378</strain>
    </source>
</reference>
<evidence type="ECO:0008006" key="6">
    <source>
        <dbReference type="Google" id="ProtNLM"/>
    </source>
</evidence>
<feature type="signal peptide" evidence="1">
    <location>
        <begin position="1"/>
        <end position="24"/>
    </location>
</feature>
<accession>A0A177N7E8</accession>
<evidence type="ECO:0000313" key="2">
    <source>
        <dbReference type="EMBL" id="OAI13524.1"/>
    </source>
</evidence>
<keyword evidence="4" id="KW-1185">Reference proteome</keyword>
<dbReference type="Proteomes" id="UP000077857">
    <property type="component" value="Unassembled WGS sequence"/>
</dbReference>
<feature type="chain" id="PRO_5044550096" description="DUF2459 domain-containing protein" evidence="1">
    <location>
        <begin position="25"/>
        <end position="212"/>
    </location>
</feature>
<keyword evidence="1" id="KW-0732">Signal</keyword>
<dbReference type="Pfam" id="PF09601">
    <property type="entry name" value="DUF2459"/>
    <property type="match status" value="1"/>
</dbReference>
<dbReference type="AlphaFoldDB" id="A0A177N7E8"/>
<evidence type="ECO:0000313" key="4">
    <source>
        <dbReference type="Proteomes" id="UP000077734"/>
    </source>
</evidence>
<proteinExistence type="predicted"/>
<protein>
    <recommendedName>
        <fullName evidence="6">DUF2459 domain-containing protein</fullName>
    </recommendedName>
</protein>
<dbReference type="Proteomes" id="UP000077734">
    <property type="component" value="Unassembled WGS sequence"/>
</dbReference>
<dbReference type="OrthoDB" id="211174at2"/>
<dbReference type="EMBL" id="LUUL01000059">
    <property type="protein sequence ID" value="OAI28141.1"/>
    <property type="molecule type" value="Genomic_DNA"/>
</dbReference>
<organism evidence="2 5">
    <name type="scientific">Methylomonas koyamae</name>
    <dbReference type="NCBI Taxonomy" id="702114"/>
    <lineage>
        <taxon>Bacteria</taxon>
        <taxon>Pseudomonadati</taxon>
        <taxon>Pseudomonadota</taxon>
        <taxon>Gammaproteobacteria</taxon>
        <taxon>Methylococcales</taxon>
        <taxon>Methylococcaceae</taxon>
        <taxon>Methylomonas</taxon>
    </lineage>
</organism>
<evidence type="ECO:0000256" key="1">
    <source>
        <dbReference type="SAM" id="SignalP"/>
    </source>
</evidence>
<dbReference type="InterPro" id="IPR011727">
    <property type="entry name" value="CHP02117"/>
</dbReference>
<sequence>MLRRSARLVAALLLCAGCSGPVNPPPAVGDATLTVYLVGHGWHAGIALPRTGLLPESADFPGADFLELGWGDRDYYQASDPGVWLLLHAACCSAAGVLHVEGIHGSVGERLVGGEMVRLLVPRDRFLKLAAFIQGSFRREAGMAKALPLRRGLAADSLFYAAGGGFHLFNNCNTWVAAALESAGYAMGWPPPFTTGQLLARARRLDSAAPHQ</sequence>
<reference evidence="3 4" key="2">
    <citation type="submission" date="2016-03" db="EMBL/GenBank/DDBJ databases">
        <authorList>
            <person name="Heylen K."/>
            <person name="De Vos P."/>
            <person name="Vekeman B."/>
        </authorList>
    </citation>
    <scope>NUCLEOTIDE SEQUENCE [LARGE SCALE GENOMIC DNA]</scope>
    <source>
        <strain evidence="3 4">R-49807</strain>
    </source>
</reference>
<comment type="caution">
    <text evidence="2">The sequence shown here is derived from an EMBL/GenBank/DDBJ whole genome shotgun (WGS) entry which is preliminary data.</text>
</comment>
<evidence type="ECO:0000313" key="3">
    <source>
        <dbReference type="EMBL" id="OAI28141.1"/>
    </source>
</evidence>
<dbReference type="RefSeq" id="WP_064025824.1">
    <property type="nucleotide sequence ID" value="NZ_LUUJ01000098.1"/>
</dbReference>
<dbReference type="EMBL" id="LUUJ01000098">
    <property type="protein sequence ID" value="OAI13524.1"/>
    <property type="molecule type" value="Genomic_DNA"/>
</dbReference>